<dbReference type="Proteomes" id="UP001367508">
    <property type="component" value="Unassembled WGS sequence"/>
</dbReference>
<comment type="caution">
    <text evidence="2">The sequence shown here is derived from an EMBL/GenBank/DDBJ whole genome shotgun (WGS) entry which is preliminary data.</text>
</comment>
<keyword evidence="3" id="KW-1185">Reference proteome</keyword>
<protein>
    <submittedName>
        <fullName evidence="2">Uncharacterized protein</fullName>
    </submittedName>
</protein>
<organism evidence="2 3">
    <name type="scientific">Canavalia gladiata</name>
    <name type="common">Sword bean</name>
    <name type="synonym">Dolichos gladiatus</name>
    <dbReference type="NCBI Taxonomy" id="3824"/>
    <lineage>
        <taxon>Eukaryota</taxon>
        <taxon>Viridiplantae</taxon>
        <taxon>Streptophyta</taxon>
        <taxon>Embryophyta</taxon>
        <taxon>Tracheophyta</taxon>
        <taxon>Spermatophyta</taxon>
        <taxon>Magnoliopsida</taxon>
        <taxon>eudicotyledons</taxon>
        <taxon>Gunneridae</taxon>
        <taxon>Pentapetalae</taxon>
        <taxon>rosids</taxon>
        <taxon>fabids</taxon>
        <taxon>Fabales</taxon>
        <taxon>Fabaceae</taxon>
        <taxon>Papilionoideae</taxon>
        <taxon>50 kb inversion clade</taxon>
        <taxon>NPAAA clade</taxon>
        <taxon>indigoferoid/millettioid clade</taxon>
        <taxon>Phaseoleae</taxon>
        <taxon>Canavalia</taxon>
    </lineage>
</organism>
<feature type="region of interest" description="Disordered" evidence="1">
    <location>
        <begin position="96"/>
        <end position="116"/>
    </location>
</feature>
<reference evidence="2 3" key="1">
    <citation type="submission" date="2024-01" db="EMBL/GenBank/DDBJ databases">
        <title>The genomes of 5 underutilized Papilionoideae crops provide insights into root nodulation and disease resistanc.</title>
        <authorList>
            <person name="Jiang F."/>
        </authorList>
    </citation>
    <scope>NUCLEOTIDE SEQUENCE [LARGE SCALE GENOMIC DNA]</scope>
    <source>
        <strain evidence="2">LVBAO_FW01</strain>
        <tissue evidence="2">Leaves</tissue>
    </source>
</reference>
<feature type="region of interest" description="Disordered" evidence="1">
    <location>
        <begin position="1"/>
        <end position="58"/>
    </location>
</feature>
<feature type="compositionally biased region" description="Basic and acidic residues" evidence="1">
    <location>
        <begin position="1"/>
        <end position="19"/>
    </location>
</feature>
<evidence type="ECO:0000313" key="3">
    <source>
        <dbReference type="Proteomes" id="UP001367508"/>
    </source>
</evidence>
<evidence type="ECO:0000313" key="2">
    <source>
        <dbReference type="EMBL" id="KAK7305291.1"/>
    </source>
</evidence>
<gene>
    <name evidence="2" type="ORF">VNO77_43194</name>
</gene>
<evidence type="ECO:0000256" key="1">
    <source>
        <dbReference type="SAM" id="MobiDB-lite"/>
    </source>
</evidence>
<dbReference type="AlphaFoldDB" id="A0AAN9JVV8"/>
<proteinExistence type="predicted"/>
<dbReference type="EMBL" id="JAYMYQ010000011">
    <property type="protein sequence ID" value="KAK7305291.1"/>
    <property type="molecule type" value="Genomic_DNA"/>
</dbReference>
<accession>A0AAN9JVV8</accession>
<sequence>MDVSLKHKETNKNDNEKCGQTKNMNVVGVGDEEKEANGVVDKQKEDVGGDHKKNNNRTTRIVDSISKSIVNGIITQDFTKVGTKDVHHDKIQEVVGGGVEGLGHDRLKGGHDRHHR</sequence>
<feature type="compositionally biased region" description="Basic and acidic residues" evidence="1">
    <location>
        <begin position="41"/>
        <end position="53"/>
    </location>
</feature>
<name>A0AAN9JVV8_CANGL</name>